<comment type="caution">
    <text evidence="1">The sequence shown here is derived from an EMBL/GenBank/DDBJ whole genome shotgun (WGS) entry which is preliminary data.</text>
</comment>
<dbReference type="AlphaFoldDB" id="A0AAV4A325"/>
<evidence type="ECO:0000313" key="1">
    <source>
        <dbReference type="EMBL" id="GFO01760.1"/>
    </source>
</evidence>
<gene>
    <name evidence="1" type="ORF">PoB_002826500</name>
</gene>
<evidence type="ECO:0000313" key="2">
    <source>
        <dbReference type="Proteomes" id="UP000735302"/>
    </source>
</evidence>
<dbReference type="Proteomes" id="UP000735302">
    <property type="component" value="Unassembled WGS sequence"/>
</dbReference>
<organism evidence="1 2">
    <name type="scientific">Plakobranchus ocellatus</name>
    <dbReference type="NCBI Taxonomy" id="259542"/>
    <lineage>
        <taxon>Eukaryota</taxon>
        <taxon>Metazoa</taxon>
        <taxon>Spiralia</taxon>
        <taxon>Lophotrochozoa</taxon>
        <taxon>Mollusca</taxon>
        <taxon>Gastropoda</taxon>
        <taxon>Heterobranchia</taxon>
        <taxon>Euthyneura</taxon>
        <taxon>Panpulmonata</taxon>
        <taxon>Sacoglossa</taxon>
        <taxon>Placobranchoidea</taxon>
        <taxon>Plakobranchidae</taxon>
        <taxon>Plakobranchus</taxon>
    </lineage>
</organism>
<protein>
    <submittedName>
        <fullName evidence="1">Uncharacterized protein</fullName>
    </submittedName>
</protein>
<reference evidence="1 2" key="1">
    <citation type="journal article" date="2021" name="Elife">
        <title>Chloroplast acquisition without the gene transfer in kleptoplastic sea slugs, Plakobranchus ocellatus.</title>
        <authorList>
            <person name="Maeda T."/>
            <person name="Takahashi S."/>
            <person name="Yoshida T."/>
            <person name="Shimamura S."/>
            <person name="Takaki Y."/>
            <person name="Nagai Y."/>
            <person name="Toyoda A."/>
            <person name="Suzuki Y."/>
            <person name="Arimoto A."/>
            <person name="Ishii H."/>
            <person name="Satoh N."/>
            <person name="Nishiyama T."/>
            <person name="Hasebe M."/>
            <person name="Maruyama T."/>
            <person name="Minagawa J."/>
            <person name="Obokata J."/>
            <person name="Shigenobu S."/>
        </authorList>
    </citation>
    <scope>NUCLEOTIDE SEQUENCE [LARGE SCALE GENOMIC DNA]</scope>
</reference>
<accession>A0AAV4A325</accession>
<proteinExistence type="predicted"/>
<keyword evidence="2" id="KW-1185">Reference proteome</keyword>
<sequence length="117" mass="13669">MFRIAYVYVNTLHLGRSRQFTLHTAVPVRNFDGLQPATRPNMCPLPVGPGHCNFNDRLSKIFTCLMRKFHLYLEIWIGFKTQKSCSQHQDLTTGEDRVIRKRLVKKQCSFNVLSNDR</sequence>
<name>A0AAV4A325_9GAST</name>
<dbReference type="EMBL" id="BLXT01003539">
    <property type="protein sequence ID" value="GFO01760.1"/>
    <property type="molecule type" value="Genomic_DNA"/>
</dbReference>